<comment type="caution">
    <text evidence="1">The sequence shown here is derived from an EMBL/GenBank/DDBJ whole genome shotgun (WGS) entry which is preliminary data.</text>
</comment>
<dbReference type="Proteomes" id="UP000754226">
    <property type="component" value="Unassembled WGS sequence"/>
</dbReference>
<name>A0A943EDR7_9FIRM</name>
<dbReference type="Pfam" id="PF13419">
    <property type="entry name" value="HAD_2"/>
    <property type="match status" value="1"/>
</dbReference>
<dbReference type="SFLD" id="SFLDS00003">
    <property type="entry name" value="Haloacid_Dehalogenase"/>
    <property type="match status" value="1"/>
</dbReference>
<dbReference type="SFLD" id="SFLDG01129">
    <property type="entry name" value="C1.5:_HAD__Beta-PGM__Phosphata"/>
    <property type="match status" value="1"/>
</dbReference>
<keyword evidence="1" id="KW-0378">Hydrolase</keyword>
<dbReference type="GO" id="GO:0016787">
    <property type="term" value="F:hydrolase activity"/>
    <property type="evidence" value="ECO:0007669"/>
    <property type="project" value="UniProtKB-KW"/>
</dbReference>
<evidence type="ECO:0000313" key="2">
    <source>
        <dbReference type="Proteomes" id="UP000754226"/>
    </source>
</evidence>
<dbReference type="InterPro" id="IPR050155">
    <property type="entry name" value="HAD-like_hydrolase_sf"/>
</dbReference>
<dbReference type="PANTHER" id="PTHR43434">
    <property type="entry name" value="PHOSPHOGLYCOLATE PHOSPHATASE"/>
    <property type="match status" value="1"/>
</dbReference>
<dbReference type="InterPro" id="IPR023198">
    <property type="entry name" value="PGP-like_dom2"/>
</dbReference>
<proteinExistence type="predicted"/>
<gene>
    <name evidence="1" type="ORF">KHX13_02000</name>
</gene>
<dbReference type="EMBL" id="JAGZCZ010000002">
    <property type="protein sequence ID" value="MBS5519100.1"/>
    <property type="molecule type" value="Genomic_DNA"/>
</dbReference>
<dbReference type="NCBIfam" id="TIGR01549">
    <property type="entry name" value="HAD-SF-IA-v1"/>
    <property type="match status" value="1"/>
</dbReference>
<dbReference type="AlphaFoldDB" id="A0A943EDR7"/>
<dbReference type="GO" id="GO:0005829">
    <property type="term" value="C:cytosol"/>
    <property type="evidence" value="ECO:0007669"/>
    <property type="project" value="TreeGrafter"/>
</dbReference>
<dbReference type="Gene3D" id="3.40.50.1000">
    <property type="entry name" value="HAD superfamily/HAD-like"/>
    <property type="match status" value="1"/>
</dbReference>
<dbReference type="Gene3D" id="1.10.150.240">
    <property type="entry name" value="Putative phosphatase, domain 2"/>
    <property type="match status" value="1"/>
</dbReference>
<dbReference type="PANTHER" id="PTHR43434:SF20">
    <property type="entry name" value="5'-NUCLEOTIDASE"/>
    <property type="match status" value="1"/>
</dbReference>
<organism evidence="1 2">
    <name type="scientific">Acidaminococcus intestini</name>
    <dbReference type="NCBI Taxonomy" id="187327"/>
    <lineage>
        <taxon>Bacteria</taxon>
        <taxon>Bacillati</taxon>
        <taxon>Bacillota</taxon>
        <taxon>Negativicutes</taxon>
        <taxon>Acidaminococcales</taxon>
        <taxon>Acidaminococcaceae</taxon>
        <taxon>Acidaminococcus</taxon>
    </lineage>
</organism>
<evidence type="ECO:0000313" key="1">
    <source>
        <dbReference type="EMBL" id="MBS5519100.1"/>
    </source>
</evidence>
<dbReference type="InterPro" id="IPR023214">
    <property type="entry name" value="HAD_sf"/>
</dbReference>
<dbReference type="SUPFAM" id="SSF56784">
    <property type="entry name" value="HAD-like"/>
    <property type="match status" value="1"/>
</dbReference>
<sequence length="232" mass="25518">MGSCLFFERKVSMKDVILFDLDGTLTKSEEGIIRCVQYALKELGRPVPAKKDLFYFIGPPLVDSFLTLPGFTEAMALEATALYRKRYTTIGIFENELYPGIKDLLEALAGAGFLLATASAKPEEFVRRITDYFDLTPYFQEIGGASFDASRRTKSAVIEEVLNRLSLKTAKERVLMVGDTAYDVEGARKMGIDCVGVTYGYGKEKDLAAAHPLGLAATVEALKEALLTHTFG</sequence>
<dbReference type="InterPro" id="IPR006439">
    <property type="entry name" value="HAD-SF_hydro_IA"/>
</dbReference>
<dbReference type="GO" id="GO:0004713">
    <property type="term" value="F:protein tyrosine kinase activity"/>
    <property type="evidence" value="ECO:0007669"/>
    <property type="project" value="TreeGrafter"/>
</dbReference>
<accession>A0A943EDR7</accession>
<dbReference type="InterPro" id="IPR036412">
    <property type="entry name" value="HAD-like_sf"/>
</dbReference>
<reference evidence="1" key="1">
    <citation type="submission" date="2021-02" db="EMBL/GenBank/DDBJ databases">
        <title>Infant gut strain persistence is associated with maternal origin, phylogeny, and functional potential including surface adhesion and iron acquisition.</title>
        <authorList>
            <person name="Lou Y.C."/>
        </authorList>
    </citation>
    <scope>NUCLEOTIDE SEQUENCE</scope>
    <source>
        <strain evidence="1">L3_106_000M1_dasL3_106_000M1_concoct_15</strain>
    </source>
</reference>
<dbReference type="InterPro" id="IPR041492">
    <property type="entry name" value="HAD_2"/>
</dbReference>
<protein>
    <submittedName>
        <fullName evidence="1">HAD-IA family hydrolase</fullName>
    </submittedName>
</protein>